<proteinExistence type="predicted"/>
<dbReference type="PANTHER" id="PTHR19384">
    <property type="entry name" value="NITRIC OXIDE SYNTHASE-RELATED"/>
    <property type="match status" value="1"/>
</dbReference>
<dbReference type="Gene3D" id="2.40.30.10">
    <property type="entry name" value="Translation factors"/>
    <property type="match status" value="1"/>
</dbReference>
<dbReference type="CDD" id="cd06200">
    <property type="entry name" value="SiR_like1"/>
    <property type="match status" value="1"/>
</dbReference>
<dbReference type="PRINTS" id="PR00369">
    <property type="entry name" value="FLAVODOXIN"/>
</dbReference>
<dbReference type="PROSITE" id="PS51384">
    <property type="entry name" value="FAD_FR"/>
    <property type="match status" value="1"/>
</dbReference>
<protein>
    <recommendedName>
        <fullName evidence="4">NADPH--hemoprotein reductase</fullName>
        <ecNumber evidence="4">1.6.2.4</ecNumber>
    </recommendedName>
</protein>
<keyword evidence="5" id="KW-0472">Membrane</keyword>
<feature type="domain" description="Flavodoxin-like" evidence="6">
    <location>
        <begin position="48"/>
        <end position="185"/>
    </location>
</feature>
<keyword evidence="5" id="KW-0812">Transmembrane</keyword>
<evidence type="ECO:0000313" key="9">
    <source>
        <dbReference type="Proteomes" id="UP001216510"/>
    </source>
</evidence>
<dbReference type="InterPro" id="IPR039261">
    <property type="entry name" value="FNR_nucleotide-bd"/>
</dbReference>
<name>A0ABY8BBV1_9BURK</name>
<dbReference type="InterPro" id="IPR001094">
    <property type="entry name" value="Flavdoxin-like"/>
</dbReference>
<evidence type="ECO:0000256" key="2">
    <source>
        <dbReference type="ARBA" id="ARBA00022643"/>
    </source>
</evidence>
<dbReference type="InterPro" id="IPR008254">
    <property type="entry name" value="Flavodoxin/NO_synth"/>
</dbReference>
<dbReference type="Gene3D" id="3.40.50.360">
    <property type="match status" value="1"/>
</dbReference>
<dbReference type="RefSeq" id="WP_277416083.1">
    <property type="nucleotide sequence ID" value="NZ_CP119083.1"/>
</dbReference>
<dbReference type="InterPro" id="IPR029039">
    <property type="entry name" value="Flavoprotein-like_sf"/>
</dbReference>
<dbReference type="PROSITE" id="PS50902">
    <property type="entry name" value="FLAVODOXIN_LIKE"/>
    <property type="match status" value="1"/>
</dbReference>
<feature type="transmembrane region" description="Helical" evidence="5">
    <location>
        <begin position="12"/>
        <end position="31"/>
    </location>
</feature>
<dbReference type="Pfam" id="PF00258">
    <property type="entry name" value="Flavodoxin_1"/>
    <property type="match status" value="1"/>
</dbReference>
<dbReference type="Pfam" id="PF00175">
    <property type="entry name" value="NAD_binding_1"/>
    <property type="match status" value="1"/>
</dbReference>
<dbReference type="Proteomes" id="UP001216510">
    <property type="component" value="Chromosome"/>
</dbReference>
<keyword evidence="2" id="KW-0288">FMN</keyword>
<evidence type="ECO:0000313" key="8">
    <source>
        <dbReference type="EMBL" id="WEF33377.1"/>
    </source>
</evidence>
<dbReference type="InterPro" id="IPR001433">
    <property type="entry name" value="OxRdtase_FAD/NAD-bd"/>
</dbReference>
<dbReference type="SUPFAM" id="SSF52343">
    <property type="entry name" value="Ferredoxin reductase-like, C-terminal NADP-linked domain"/>
    <property type="match status" value="1"/>
</dbReference>
<dbReference type="Gene3D" id="3.40.50.80">
    <property type="entry name" value="Nucleotide-binding domain of ferredoxin-NADP reductase (FNR) module"/>
    <property type="match status" value="1"/>
</dbReference>
<evidence type="ECO:0000256" key="3">
    <source>
        <dbReference type="ARBA" id="ARBA00022982"/>
    </source>
</evidence>
<evidence type="ECO:0000259" key="7">
    <source>
        <dbReference type="PROSITE" id="PS51384"/>
    </source>
</evidence>
<sequence>MTDIVTHDTTRLALTAAGFVAYGLTCLVPWLRARRKRAGQAGAGTEGWIVAHASQTGNGAELAEQTAATLRLAGIGVRVCELSDLTQQVLQGTERILFVVSTYGEGDAPDAGAGFAGRLMTRRLALPHLHYAVLALGDRAYTQFCGFGRALDAWLREQGAQPLFDRIEVDRSSAQAIGQWRQQLSHLAGTSDAPDWSAPAFAPWRLAARRQLNAGSAGAPVYHVELVPVEGALPPWQSGDLVQVAAPGDPERPREYSIASVPADGRVHLLVRLHRHGDGSTGVASGWLCEQAKIGATVALRLRQHRRFRLEENAARPLVLVGNGSGIAGLRGHLRARIQAGQGRNWLLFGERNALHDLHYGQELHAWHEAGMLERLDLAFSRDQPERVYVQDVLRRQAPALAEWVRQGAAIYVCGSLDGMAGGVDAALRDIFGADQVEALAAQGRYRRDVY</sequence>
<dbReference type="SUPFAM" id="SSF52218">
    <property type="entry name" value="Flavoproteins"/>
    <property type="match status" value="1"/>
</dbReference>
<organism evidence="8 9">
    <name type="scientific">Pseudoduganella chitinolytica</name>
    <dbReference type="NCBI Taxonomy" id="34070"/>
    <lineage>
        <taxon>Bacteria</taxon>
        <taxon>Pseudomonadati</taxon>
        <taxon>Pseudomonadota</taxon>
        <taxon>Betaproteobacteria</taxon>
        <taxon>Burkholderiales</taxon>
        <taxon>Oxalobacteraceae</taxon>
        <taxon>Telluria group</taxon>
        <taxon>Pseudoduganella</taxon>
    </lineage>
</organism>
<evidence type="ECO:0000256" key="5">
    <source>
        <dbReference type="SAM" id="Phobius"/>
    </source>
</evidence>
<evidence type="ECO:0000259" key="6">
    <source>
        <dbReference type="PROSITE" id="PS50902"/>
    </source>
</evidence>
<dbReference type="EC" id="1.6.2.4" evidence="4"/>
<dbReference type="InterPro" id="IPR017938">
    <property type="entry name" value="Riboflavin_synthase-like_b-brl"/>
</dbReference>
<dbReference type="EMBL" id="CP119083">
    <property type="protein sequence ID" value="WEF33377.1"/>
    <property type="molecule type" value="Genomic_DNA"/>
</dbReference>
<keyword evidence="3" id="KW-0813">Transport</keyword>
<keyword evidence="5" id="KW-1133">Transmembrane helix</keyword>
<evidence type="ECO:0000256" key="4">
    <source>
        <dbReference type="ARBA" id="ARBA00023797"/>
    </source>
</evidence>
<feature type="domain" description="FAD-binding FR-type" evidence="7">
    <location>
        <begin position="199"/>
        <end position="311"/>
    </location>
</feature>
<keyword evidence="1" id="KW-0285">Flavoprotein</keyword>
<gene>
    <name evidence="8" type="ORF">PX653_00865</name>
</gene>
<dbReference type="InterPro" id="IPR017927">
    <property type="entry name" value="FAD-bd_FR_type"/>
</dbReference>
<reference evidence="8 9" key="1">
    <citation type="submission" date="2023-02" db="EMBL/GenBank/DDBJ databases">
        <title>Gemone sequence of Telluria chitinolytica ACM 3522T.</title>
        <authorList>
            <person name="Frediansyah A."/>
            <person name="Miess H."/>
            <person name="Gross H."/>
        </authorList>
    </citation>
    <scope>NUCLEOTIDE SEQUENCE [LARGE SCALE GENOMIC DNA]</scope>
    <source>
        <strain evidence="8 9">ACM 3522</strain>
    </source>
</reference>
<dbReference type="PRINTS" id="PR00371">
    <property type="entry name" value="FPNCR"/>
</dbReference>
<evidence type="ECO:0000256" key="1">
    <source>
        <dbReference type="ARBA" id="ARBA00022630"/>
    </source>
</evidence>
<keyword evidence="9" id="KW-1185">Reference proteome</keyword>
<dbReference type="PANTHER" id="PTHR19384:SF17">
    <property type="entry name" value="NADPH--CYTOCHROME P450 REDUCTASE"/>
    <property type="match status" value="1"/>
</dbReference>
<dbReference type="InterPro" id="IPR001709">
    <property type="entry name" value="Flavoprot_Pyr_Nucl_cyt_Rdtase"/>
</dbReference>
<dbReference type="SUPFAM" id="SSF63380">
    <property type="entry name" value="Riboflavin synthase domain-like"/>
    <property type="match status" value="1"/>
</dbReference>
<accession>A0ABY8BBV1</accession>
<keyword evidence="3" id="KW-0249">Electron transport</keyword>